<organism evidence="3 4">
    <name type="scientific">Gordonia oryzae</name>
    <dbReference type="NCBI Taxonomy" id="2487349"/>
    <lineage>
        <taxon>Bacteria</taxon>
        <taxon>Bacillati</taxon>
        <taxon>Actinomycetota</taxon>
        <taxon>Actinomycetes</taxon>
        <taxon>Mycobacteriales</taxon>
        <taxon>Gordoniaceae</taxon>
        <taxon>Gordonia</taxon>
    </lineage>
</organism>
<sequence>MVHKSLVRVLAAMSTAVAVGALTGTGVGVADTDPAPPNSSANTSTTSTTSTADRPANPANPAQMNASKIQTLVHDSPQQVTAIVYSASMDKLIPVTVLLPKDKSKPAPTLYLLNGAGGGEDSATWAAKTSYTQYFADKNVYVVTPIGGAYSYYTDWQKDDPVLGRNKWTTFLTKELPPLINKEFDTTGDNAVAGISMAGTSVLNLAIAAPGLYKSVAAYSGCARTSDPLGLAYIRMVVGDRGHGDIDNMWGVPGGPGWVANDPYVNAGKLKGTKVYMTSGSGLPGPNDQLNAPLINGDPVTLGNQILLGGVIEAAVNQCTEQMAQRMNELGVENNVMLRPTGTHSWAYWEQDLHDTWPMIAADLAKRPAGN</sequence>
<dbReference type="PANTHER" id="PTHR48098">
    <property type="entry name" value="ENTEROCHELIN ESTERASE-RELATED"/>
    <property type="match status" value="1"/>
</dbReference>
<keyword evidence="4" id="KW-1185">Reference proteome</keyword>
<dbReference type="InterPro" id="IPR050583">
    <property type="entry name" value="Mycobacterial_A85_antigen"/>
</dbReference>
<feature type="chain" id="PRO_5039508438" evidence="2">
    <location>
        <begin position="21"/>
        <end position="371"/>
    </location>
</feature>
<dbReference type="Proteomes" id="UP000267536">
    <property type="component" value="Unassembled WGS sequence"/>
</dbReference>
<dbReference type="InterPro" id="IPR000801">
    <property type="entry name" value="Esterase-like"/>
</dbReference>
<dbReference type="SUPFAM" id="SSF53474">
    <property type="entry name" value="alpha/beta-Hydrolases"/>
    <property type="match status" value="1"/>
</dbReference>
<accession>A0A3N4GLQ3</accession>
<proteinExistence type="predicted"/>
<dbReference type="GO" id="GO:0016747">
    <property type="term" value="F:acyltransferase activity, transferring groups other than amino-acyl groups"/>
    <property type="evidence" value="ECO:0007669"/>
    <property type="project" value="TreeGrafter"/>
</dbReference>
<evidence type="ECO:0000313" key="4">
    <source>
        <dbReference type="Proteomes" id="UP000267536"/>
    </source>
</evidence>
<dbReference type="Gene3D" id="3.40.50.1820">
    <property type="entry name" value="alpha/beta hydrolase"/>
    <property type="match status" value="1"/>
</dbReference>
<reference evidence="3 4" key="1">
    <citation type="submission" date="2018-11" db="EMBL/GenBank/DDBJ databases">
        <title>Draft genome sequence of Gordonia sp. RS15-1S isolated from rice stems.</title>
        <authorList>
            <person name="Muangham S."/>
        </authorList>
    </citation>
    <scope>NUCLEOTIDE SEQUENCE [LARGE SCALE GENOMIC DNA]</scope>
    <source>
        <strain evidence="3 4">RS15-1S</strain>
    </source>
</reference>
<dbReference type="AlphaFoldDB" id="A0A3N4GLQ3"/>
<dbReference type="EMBL" id="RKMH01000008">
    <property type="protein sequence ID" value="RPA60021.1"/>
    <property type="molecule type" value="Genomic_DNA"/>
</dbReference>
<evidence type="ECO:0000256" key="1">
    <source>
        <dbReference type="SAM" id="MobiDB-lite"/>
    </source>
</evidence>
<keyword evidence="2" id="KW-0732">Signal</keyword>
<gene>
    <name evidence="3" type="ORF">EF294_12370</name>
</gene>
<evidence type="ECO:0000313" key="3">
    <source>
        <dbReference type="EMBL" id="RPA60021.1"/>
    </source>
</evidence>
<feature type="region of interest" description="Disordered" evidence="1">
    <location>
        <begin position="30"/>
        <end position="62"/>
    </location>
</feature>
<dbReference type="OrthoDB" id="4510758at2"/>
<name>A0A3N4GLQ3_9ACTN</name>
<evidence type="ECO:0000256" key="2">
    <source>
        <dbReference type="SAM" id="SignalP"/>
    </source>
</evidence>
<comment type="caution">
    <text evidence="3">The sequence shown here is derived from an EMBL/GenBank/DDBJ whole genome shotgun (WGS) entry which is preliminary data.</text>
</comment>
<protein>
    <submittedName>
        <fullName evidence="3">Esterase family protein</fullName>
    </submittedName>
</protein>
<dbReference type="PANTHER" id="PTHR48098:SF1">
    <property type="entry name" value="DIACYLGLYCEROL ACYLTRANSFERASE_MYCOLYLTRANSFERASE AG85A"/>
    <property type="match status" value="1"/>
</dbReference>
<feature type="signal peptide" evidence="2">
    <location>
        <begin position="1"/>
        <end position="20"/>
    </location>
</feature>
<dbReference type="RefSeq" id="WP_123930132.1">
    <property type="nucleotide sequence ID" value="NZ_JBPSDP010000007.1"/>
</dbReference>
<dbReference type="InterPro" id="IPR029058">
    <property type="entry name" value="AB_hydrolase_fold"/>
</dbReference>
<dbReference type="Pfam" id="PF00756">
    <property type="entry name" value="Esterase"/>
    <property type="match status" value="1"/>
</dbReference>